<keyword evidence="3" id="KW-1185">Reference proteome</keyword>
<feature type="transmembrane region" description="Helical" evidence="1">
    <location>
        <begin position="212"/>
        <end position="234"/>
    </location>
</feature>
<organism evidence="2 3">
    <name type="scientific">Larimichthys crocea</name>
    <name type="common">Large yellow croaker</name>
    <name type="synonym">Pseudosciaena crocea</name>
    <dbReference type="NCBI Taxonomy" id="215358"/>
    <lineage>
        <taxon>Eukaryota</taxon>
        <taxon>Metazoa</taxon>
        <taxon>Chordata</taxon>
        <taxon>Craniata</taxon>
        <taxon>Vertebrata</taxon>
        <taxon>Euteleostomi</taxon>
        <taxon>Actinopterygii</taxon>
        <taxon>Neopterygii</taxon>
        <taxon>Teleostei</taxon>
        <taxon>Neoteleostei</taxon>
        <taxon>Acanthomorphata</taxon>
        <taxon>Eupercaria</taxon>
        <taxon>Sciaenidae</taxon>
        <taxon>Larimichthys</taxon>
    </lineage>
</organism>
<proteinExistence type="predicted"/>
<dbReference type="Proteomes" id="UP000424527">
    <property type="component" value="Unassembled WGS sequence"/>
</dbReference>
<name>A0A6G0J8F5_LARCR</name>
<evidence type="ECO:0000256" key="1">
    <source>
        <dbReference type="SAM" id="Phobius"/>
    </source>
</evidence>
<keyword evidence="1" id="KW-0472">Membrane</keyword>
<evidence type="ECO:0000313" key="2">
    <source>
        <dbReference type="EMBL" id="KAE8300000.1"/>
    </source>
</evidence>
<evidence type="ECO:0000313" key="3">
    <source>
        <dbReference type="Proteomes" id="UP000424527"/>
    </source>
</evidence>
<keyword evidence="1" id="KW-1133">Transmembrane helix</keyword>
<reference evidence="2 3" key="1">
    <citation type="submission" date="2019-07" db="EMBL/GenBank/DDBJ databases">
        <title>Chromosome genome assembly for large yellow croaker.</title>
        <authorList>
            <person name="Xiao S."/>
        </authorList>
    </citation>
    <scope>NUCLEOTIDE SEQUENCE [LARGE SCALE GENOMIC DNA]</scope>
    <source>
        <strain evidence="2">JMULYC20181020</strain>
        <tissue evidence="2">Muscle</tissue>
    </source>
</reference>
<dbReference type="EMBL" id="REGW02000001">
    <property type="protein sequence ID" value="KAE8300000.1"/>
    <property type="molecule type" value="Genomic_DNA"/>
</dbReference>
<accession>A0A6G0J8F5</accession>
<protein>
    <submittedName>
        <fullName evidence="2">Uncharacterized protein</fullName>
    </submittedName>
</protein>
<keyword evidence="1" id="KW-0812">Transmembrane</keyword>
<comment type="caution">
    <text evidence="2">The sequence shown here is derived from an EMBL/GenBank/DDBJ whole genome shotgun (WGS) entry which is preliminary data.</text>
</comment>
<gene>
    <name evidence="2" type="ORF">D5F01_LYC00131</name>
</gene>
<dbReference type="AlphaFoldDB" id="A0A6G0J8F5"/>
<sequence length="237" mass="25884">MLQLDIMSRVFPNSWKELIMVLRPRVGPPQNGPVLSGCDRTCCDDDADLTHEETRCLTGRAGVSSDVRCVLSACTAGRMVSITCDVTSGTSVTLMVRSGSDGAVRVRWCVQGQMVRSGSDGAFRVTDLDLWLELWRLCPHTSSCVTLFFFFFSPCSAAAGARLQAALSMVSPTMKALVDAVWAVWSIGASIYDYIHTNAMEERIHALEDVITIHQCVIGLLSAGVLVLLTYIVFKKL</sequence>